<evidence type="ECO:0000256" key="4">
    <source>
        <dbReference type="ARBA" id="ARBA00022485"/>
    </source>
</evidence>
<keyword evidence="4" id="KW-0004">4Fe-4S</keyword>
<dbReference type="GO" id="GO:0051539">
    <property type="term" value="F:4 iron, 4 sulfur cluster binding"/>
    <property type="evidence" value="ECO:0007669"/>
    <property type="project" value="UniProtKB-KW"/>
</dbReference>
<evidence type="ECO:0000256" key="6">
    <source>
        <dbReference type="ARBA" id="ARBA00022679"/>
    </source>
</evidence>
<dbReference type="NCBIfam" id="NF006878">
    <property type="entry name" value="PRK09375.1-2"/>
    <property type="match status" value="1"/>
</dbReference>
<evidence type="ECO:0000256" key="8">
    <source>
        <dbReference type="ARBA" id="ARBA00023004"/>
    </source>
</evidence>
<sequence length="375" mass="39503">MTTTSTSPSSAPSPTAAPSPTPSPATTSSAATPLATPRVRHRATEAERLDVAAAIEATREEYERVRHVIPAAEWATFAQDVVAIRELKRTRDAVVLAHNYQTPEIFHGVADLVGDSLALARMAQEVEAQTIVLAGVPFMAETAKLLNPGKTVLVPDAGAGCSLADGITVADIEALRAAHPGVPVVTYVNSSAAVKAASDICCTSGNVEKIVRHLGAERIICVPDEYLARNVAAATGVEVITHPARCEVHERFSVADIAQLRSERPGITVIAHPECSPEVVAAADVAGSTAQMRDHVTTHRPPQVALITECSMADNIRAAQPDLEYVQPCNLCPHMRRSTLAGIRAALETGGPQVTLDPATAAGARRAVERMLELS</sequence>
<keyword evidence="5" id="KW-0662">Pyridine nucleotide biosynthesis</keyword>
<dbReference type="HOGENOM" id="CLU_047382_0_0_11"/>
<comment type="cofactor">
    <cofactor evidence="1">
        <name>[4Fe-4S] cluster</name>
        <dbReference type="ChEBI" id="CHEBI:49883"/>
    </cofactor>
</comment>
<dbReference type="Gene3D" id="3.40.50.10800">
    <property type="entry name" value="NadA-like"/>
    <property type="match status" value="3"/>
</dbReference>
<organism evidence="12 13">
    <name type="scientific">Kytococcus sedentarius (strain ATCC 14392 / DSM 20547 / JCM 11482 / CCUG 33030 / NBRC 15357 / NCTC 11040 / CCM 314 / 541)</name>
    <name type="common">Micrococcus sedentarius</name>
    <dbReference type="NCBI Taxonomy" id="478801"/>
    <lineage>
        <taxon>Bacteria</taxon>
        <taxon>Bacillati</taxon>
        <taxon>Actinomycetota</taxon>
        <taxon>Actinomycetes</taxon>
        <taxon>Micrococcales</taxon>
        <taxon>Kytococcaceae</taxon>
        <taxon>Kytococcus</taxon>
    </lineage>
</organism>
<evidence type="ECO:0000256" key="2">
    <source>
        <dbReference type="ARBA" id="ARBA00005065"/>
    </source>
</evidence>
<comment type="pathway">
    <text evidence="2">Cofactor biosynthesis; NAD(+) biosynthesis; quinolinate from iminoaspartate: step 1/1.</text>
</comment>
<dbReference type="NCBIfam" id="NF006879">
    <property type="entry name" value="PRK09375.1-4"/>
    <property type="match status" value="1"/>
</dbReference>
<keyword evidence="9" id="KW-0411">Iron-sulfur</keyword>
<dbReference type="AlphaFoldDB" id="C7NF39"/>
<keyword evidence="13" id="KW-1185">Reference proteome</keyword>
<evidence type="ECO:0000256" key="3">
    <source>
        <dbReference type="ARBA" id="ARBA00012669"/>
    </source>
</evidence>
<proteinExistence type="predicted"/>
<evidence type="ECO:0000256" key="5">
    <source>
        <dbReference type="ARBA" id="ARBA00022642"/>
    </source>
</evidence>
<dbReference type="InterPro" id="IPR003473">
    <property type="entry name" value="NadA"/>
</dbReference>
<accession>C7NF39</accession>
<dbReference type="SUPFAM" id="SSF142754">
    <property type="entry name" value="NadA-like"/>
    <property type="match status" value="1"/>
</dbReference>
<evidence type="ECO:0000313" key="12">
    <source>
        <dbReference type="EMBL" id="ACV07292.1"/>
    </source>
</evidence>
<name>C7NF39_KYTSD</name>
<feature type="region of interest" description="Disordered" evidence="11">
    <location>
        <begin position="1"/>
        <end position="43"/>
    </location>
</feature>
<dbReference type="InterPro" id="IPR036094">
    <property type="entry name" value="NadA_sf"/>
</dbReference>
<dbReference type="STRING" id="478801.Ksed_23170"/>
<dbReference type="GO" id="GO:0005829">
    <property type="term" value="C:cytosol"/>
    <property type="evidence" value="ECO:0007669"/>
    <property type="project" value="TreeGrafter"/>
</dbReference>
<dbReference type="UniPathway" id="UPA00253">
    <property type="reaction ID" value="UER00327"/>
</dbReference>
<evidence type="ECO:0000256" key="9">
    <source>
        <dbReference type="ARBA" id="ARBA00023014"/>
    </source>
</evidence>
<evidence type="ECO:0000256" key="11">
    <source>
        <dbReference type="SAM" id="MobiDB-lite"/>
    </source>
</evidence>
<dbReference type="NCBIfam" id="TIGR00550">
    <property type="entry name" value="nadA"/>
    <property type="match status" value="1"/>
</dbReference>
<keyword evidence="8" id="KW-0408">Iron</keyword>
<dbReference type="GO" id="GO:0008987">
    <property type="term" value="F:quinolinate synthetase A activity"/>
    <property type="evidence" value="ECO:0007669"/>
    <property type="project" value="UniProtKB-UniRule"/>
</dbReference>
<dbReference type="eggNOG" id="COG0379">
    <property type="taxonomic scope" value="Bacteria"/>
</dbReference>
<reference evidence="12 13" key="1">
    <citation type="journal article" date="2009" name="Stand. Genomic Sci.">
        <title>Complete genome sequence of Kytococcus sedentarius type strain (541).</title>
        <authorList>
            <person name="Sims D."/>
            <person name="Brettin T."/>
            <person name="Detter J.C."/>
            <person name="Han C."/>
            <person name="Lapidus A."/>
            <person name="Copeland A."/>
            <person name="Glavina Del Rio T."/>
            <person name="Nolan M."/>
            <person name="Chen F."/>
            <person name="Lucas S."/>
            <person name="Tice H."/>
            <person name="Cheng J.F."/>
            <person name="Bruce D."/>
            <person name="Goodwin L."/>
            <person name="Pitluck S."/>
            <person name="Ovchinnikova G."/>
            <person name="Pati A."/>
            <person name="Ivanova N."/>
            <person name="Mavrommatis K."/>
            <person name="Chen A."/>
            <person name="Palaniappan K."/>
            <person name="D'haeseleer P."/>
            <person name="Chain P."/>
            <person name="Bristow J."/>
            <person name="Eisen J.A."/>
            <person name="Markowitz V."/>
            <person name="Hugenholtz P."/>
            <person name="Schneider S."/>
            <person name="Goker M."/>
            <person name="Pukall R."/>
            <person name="Kyrpides N.C."/>
            <person name="Klenk H.P."/>
        </authorList>
    </citation>
    <scope>NUCLEOTIDE SEQUENCE [LARGE SCALE GENOMIC DNA]</scope>
    <source>
        <strain evidence="13">ATCC 14392 / DSM 20547 / JCM 11482 / CCUG 33030 / NBRC 15357 / NCTC 11040 / CCM 314 / 541</strain>
    </source>
</reference>
<dbReference type="EC" id="2.5.1.72" evidence="3 10"/>
<keyword evidence="7" id="KW-0479">Metal-binding</keyword>
<evidence type="ECO:0000256" key="7">
    <source>
        <dbReference type="ARBA" id="ARBA00022723"/>
    </source>
</evidence>
<dbReference type="EMBL" id="CP001686">
    <property type="protein sequence ID" value="ACV07292.1"/>
    <property type="molecule type" value="Genomic_DNA"/>
</dbReference>
<evidence type="ECO:0000256" key="1">
    <source>
        <dbReference type="ARBA" id="ARBA00001966"/>
    </source>
</evidence>
<dbReference type="GO" id="GO:0046872">
    <property type="term" value="F:metal ion binding"/>
    <property type="evidence" value="ECO:0007669"/>
    <property type="project" value="UniProtKB-KW"/>
</dbReference>
<evidence type="ECO:0000313" key="13">
    <source>
        <dbReference type="Proteomes" id="UP000006666"/>
    </source>
</evidence>
<evidence type="ECO:0000256" key="10">
    <source>
        <dbReference type="NCBIfam" id="TIGR00550"/>
    </source>
</evidence>
<dbReference type="PANTHER" id="PTHR30573:SF0">
    <property type="entry name" value="QUINOLINATE SYNTHASE, CHLOROPLASTIC"/>
    <property type="match status" value="1"/>
</dbReference>
<feature type="compositionally biased region" description="Low complexity" evidence="11">
    <location>
        <begin position="1"/>
        <end position="14"/>
    </location>
</feature>
<feature type="compositionally biased region" description="Low complexity" evidence="11">
    <location>
        <begin position="24"/>
        <end position="37"/>
    </location>
</feature>
<protein>
    <recommendedName>
        <fullName evidence="3 10">Quinolinate synthase</fullName>
        <ecNumber evidence="3 10">2.5.1.72</ecNumber>
    </recommendedName>
</protein>
<dbReference type="Proteomes" id="UP000006666">
    <property type="component" value="Chromosome"/>
</dbReference>
<dbReference type="PANTHER" id="PTHR30573">
    <property type="entry name" value="QUINOLINATE SYNTHETASE A"/>
    <property type="match status" value="1"/>
</dbReference>
<gene>
    <name evidence="12" type="ordered locus">Ksed_23170</name>
</gene>
<dbReference type="KEGG" id="kse:Ksed_23170"/>
<dbReference type="GO" id="GO:0034628">
    <property type="term" value="P:'de novo' NAD+ biosynthetic process from L-aspartate"/>
    <property type="evidence" value="ECO:0007669"/>
    <property type="project" value="TreeGrafter"/>
</dbReference>
<dbReference type="Pfam" id="PF02445">
    <property type="entry name" value="NadA"/>
    <property type="match status" value="1"/>
</dbReference>
<keyword evidence="6" id="KW-0808">Transferase</keyword>
<dbReference type="RefSeq" id="WP_015780223.1">
    <property type="nucleotide sequence ID" value="NC_013169.1"/>
</dbReference>